<keyword evidence="12 16" id="KW-1133">Transmembrane helix</keyword>
<dbReference type="Proteomes" id="UP001220395">
    <property type="component" value="Chromosome"/>
</dbReference>
<dbReference type="InterPro" id="IPR036890">
    <property type="entry name" value="HATPase_C_sf"/>
</dbReference>
<dbReference type="CDD" id="cd00082">
    <property type="entry name" value="HisKA"/>
    <property type="match status" value="1"/>
</dbReference>
<keyword evidence="5" id="KW-0997">Cell inner membrane</keyword>
<dbReference type="GO" id="GO:0005524">
    <property type="term" value="F:ATP binding"/>
    <property type="evidence" value="ECO:0007669"/>
    <property type="project" value="UniProtKB-KW"/>
</dbReference>
<dbReference type="InterPro" id="IPR050980">
    <property type="entry name" value="2C_sensor_his_kinase"/>
</dbReference>
<dbReference type="InterPro" id="IPR005467">
    <property type="entry name" value="His_kinase_dom"/>
</dbReference>
<feature type="transmembrane region" description="Helical" evidence="16">
    <location>
        <begin position="423"/>
        <end position="442"/>
    </location>
</feature>
<evidence type="ECO:0000259" key="18">
    <source>
        <dbReference type="PROSITE" id="PS50885"/>
    </source>
</evidence>
<evidence type="ECO:0000259" key="17">
    <source>
        <dbReference type="PROSITE" id="PS50109"/>
    </source>
</evidence>
<dbReference type="SUPFAM" id="SSF55874">
    <property type="entry name" value="ATPase domain of HSP90 chaperone/DNA topoisomerase II/histidine kinase"/>
    <property type="match status" value="1"/>
</dbReference>
<dbReference type="SUPFAM" id="SSF47384">
    <property type="entry name" value="Homodimeric domain of signal transducing histidine kinase"/>
    <property type="match status" value="1"/>
</dbReference>
<evidence type="ECO:0000256" key="16">
    <source>
        <dbReference type="SAM" id="Phobius"/>
    </source>
</evidence>
<evidence type="ECO:0000256" key="14">
    <source>
        <dbReference type="ARBA" id="ARBA00023136"/>
    </source>
</evidence>
<protein>
    <recommendedName>
        <fullName evidence="3">histidine kinase</fullName>
        <ecNumber evidence="3">2.7.13.3</ecNumber>
    </recommendedName>
</protein>
<dbReference type="InterPro" id="IPR003594">
    <property type="entry name" value="HATPase_dom"/>
</dbReference>
<evidence type="ECO:0000256" key="13">
    <source>
        <dbReference type="ARBA" id="ARBA00023012"/>
    </source>
</evidence>
<dbReference type="InterPro" id="IPR003661">
    <property type="entry name" value="HisK_dim/P_dom"/>
</dbReference>
<dbReference type="PROSITE" id="PS50109">
    <property type="entry name" value="HIS_KIN"/>
    <property type="match status" value="1"/>
</dbReference>
<dbReference type="SMART" id="SM00388">
    <property type="entry name" value="HisKA"/>
    <property type="match status" value="1"/>
</dbReference>
<evidence type="ECO:0000256" key="15">
    <source>
        <dbReference type="SAM" id="MobiDB-lite"/>
    </source>
</evidence>
<sequence length="708" mass="73103">MSPIAVLRGWRGPSLALQILALLLGGLIVAQIVTLFLTLVLPPAPPAQYNMRDIAAALGGDERAKLTRLVRPGPPDLSGPGWLGSARSSEELAGLLGADPEDVRLAFYTPLPFAGTAGPPPGVIPASFLAFAQAGPGGGMGLPQGAGMPGGGFPGGGLPSGMPGGGFPGGGQGGFPGTGTFPGRGEGGGFPRSGEARTGGDFPGGAVRQQFPRGGGQPGGMGGMPGAAGGPGGNPGGTGGGITTQGAGAPIRVGQPRATVGPNGPVLQGGRAPTMQPAPQMMPPMIRVPVASDMPRAPVETRDTQAAPPPAPRRPIPEEEAPVQTVTRAPAAPERSAVVAAPPVVVSTPAAEPAPRTAVREPAPVRAEPHAVPIARPSSALFGLAPAPFVEGDFVAARRLADGRWAVVQPAAEGFPNAWQRRVGLWFLIAFAIVAPLGWMFARRLSGPLDRFADAAAQLGRDPSAAIVALDGPAEIGRAAHAFNLMQNRLRSFVDDRTAMVGAISHDLRTPLTRLRFRMEEVEDDAMRDGMLEEVVEMEEMIASVLAFIRDASTPGVRERLDLRTLVDDVAEDAAMVGGHVTVEATMPATVEVDVLGMRRLLANLVENALKYGERARIRLEVGEEEAIAAVIDDGPGLPDEELELVFQPFYRTAAARASDARGTGLGLAVCRSIARAHGGDVRLSRSAEGFKAEVRVPLVYESERLAA</sequence>
<dbReference type="InterPro" id="IPR036097">
    <property type="entry name" value="HisK_dim/P_sf"/>
</dbReference>
<dbReference type="RefSeq" id="WP_273686681.1">
    <property type="nucleotide sequence ID" value="NZ_CP117411.1"/>
</dbReference>
<keyword evidence="11 19" id="KW-0067">ATP-binding</keyword>
<reference evidence="19 20" key="1">
    <citation type="submission" date="2023-02" db="EMBL/GenBank/DDBJ databases">
        <title>Genome sequence of Sphingomonas naphthae.</title>
        <authorList>
            <person name="Kim S."/>
            <person name="Heo J."/>
            <person name="Kwon S.-W."/>
        </authorList>
    </citation>
    <scope>NUCLEOTIDE SEQUENCE [LARGE SCALE GENOMIC DNA]</scope>
    <source>
        <strain evidence="19 20">KACC 18716</strain>
    </source>
</reference>
<keyword evidence="20" id="KW-1185">Reference proteome</keyword>
<keyword evidence="10" id="KW-0418">Kinase</keyword>
<dbReference type="InterPro" id="IPR004358">
    <property type="entry name" value="Sig_transdc_His_kin-like_C"/>
</dbReference>
<evidence type="ECO:0000256" key="4">
    <source>
        <dbReference type="ARBA" id="ARBA00022475"/>
    </source>
</evidence>
<dbReference type="Pfam" id="PF02518">
    <property type="entry name" value="HATPase_c"/>
    <property type="match status" value="1"/>
</dbReference>
<dbReference type="PANTHER" id="PTHR44936">
    <property type="entry name" value="SENSOR PROTEIN CREC"/>
    <property type="match status" value="1"/>
</dbReference>
<feature type="region of interest" description="Disordered" evidence="15">
    <location>
        <begin position="298"/>
        <end position="323"/>
    </location>
</feature>
<evidence type="ECO:0000256" key="1">
    <source>
        <dbReference type="ARBA" id="ARBA00000085"/>
    </source>
</evidence>
<feature type="compositionally biased region" description="Gly residues" evidence="15">
    <location>
        <begin position="213"/>
        <end position="243"/>
    </location>
</feature>
<feature type="transmembrane region" description="Helical" evidence="16">
    <location>
        <begin position="15"/>
        <end position="41"/>
    </location>
</feature>
<evidence type="ECO:0000256" key="8">
    <source>
        <dbReference type="ARBA" id="ARBA00022692"/>
    </source>
</evidence>
<dbReference type="EMBL" id="CP117411">
    <property type="protein sequence ID" value="WCT72711.1"/>
    <property type="molecule type" value="Genomic_DNA"/>
</dbReference>
<evidence type="ECO:0000256" key="10">
    <source>
        <dbReference type="ARBA" id="ARBA00022777"/>
    </source>
</evidence>
<evidence type="ECO:0000256" key="3">
    <source>
        <dbReference type="ARBA" id="ARBA00012438"/>
    </source>
</evidence>
<dbReference type="PANTHER" id="PTHR44936:SF5">
    <property type="entry name" value="SENSOR HISTIDINE KINASE ENVZ"/>
    <property type="match status" value="1"/>
</dbReference>
<accession>A0ABY7TI99</accession>
<keyword evidence="9" id="KW-0547">Nucleotide-binding</keyword>
<gene>
    <name evidence="19" type="ORF">PQ455_13850</name>
</gene>
<dbReference type="PRINTS" id="PR00344">
    <property type="entry name" value="BCTRLSENSOR"/>
</dbReference>
<evidence type="ECO:0000313" key="19">
    <source>
        <dbReference type="EMBL" id="WCT72711.1"/>
    </source>
</evidence>
<comment type="catalytic activity">
    <reaction evidence="1">
        <text>ATP + protein L-histidine = ADP + protein N-phospho-L-histidine.</text>
        <dbReference type="EC" id="2.7.13.3"/>
    </reaction>
</comment>
<proteinExistence type="predicted"/>
<dbReference type="Gene3D" id="1.10.287.130">
    <property type="match status" value="1"/>
</dbReference>
<comment type="subcellular location">
    <subcellularLocation>
        <location evidence="2">Cell inner membrane</location>
        <topology evidence="2">Multi-pass membrane protein</topology>
    </subcellularLocation>
</comment>
<evidence type="ECO:0000256" key="7">
    <source>
        <dbReference type="ARBA" id="ARBA00022679"/>
    </source>
</evidence>
<evidence type="ECO:0000256" key="2">
    <source>
        <dbReference type="ARBA" id="ARBA00004429"/>
    </source>
</evidence>
<dbReference type="EC" id="2.7.13.3" evidence="3"/>
<dbReference type="CDD" id="cd00075">
    <property type="entry name" value="HATPase"/>
    <property type="match status" value="1"/>
</dbReference>
<dbReference type="PROSITE" id="PS50885">
    <property type="entry name" value="HAMP"/>
    <property type="match status" value="1"/>
</dbReference>
<dbReference type="Gene3D" id="3.30.565.10">
    <property type="entry name" value="Histidine kinase-like ATPase, C-terminal domain"/>
    <property type="match status" value="1"/>
</dbReference>
<dbReference type="Pfam" id="PF00672">
    <property type="entry name" value="HAMP"/>
    <property type="match status" value="1"/>
</dbReference>
<evidence type="ECO:0000313" key="20">
    <source>
        <dbReference type="Proteomes" id="UP001220395"/>
    </source>
</evidence>
<keyword evidence="4" id="KW-1003">Cell membrane</keyword>
<dbReference type="SMART" id="SM00387">
    <property type="entry name" value="HATPase_c"/>
    <property type="match status" value="1"/>
</dbReference>
<feature type="domain" description="HAMP" evidence="18">
    <location>
        <begin position="443"/>
        <end position="495"/>
    </location>
</feature>
<feature type="region of interest" description="Disordered" evidence="15">
    <location>
        <begin position="142"/>
        <end position="248"/>
    </location>
</feature>
<dbReference type="SMART" id="SM00304">
    <property type="entry name" value="HAMP"/>
    <property type="match status" value="1"/>
</dbReference>
<feature type="domain" description="Histidine kinase" evidence="17">
    <location>
        <begin position="503"/>
        <end position="701"/>
    </location>
</feature>
<keyword evidence="8 16" id="KW-0812">Transmembrane</keyword>
<keyword evidence="13" id="KW-0902">Two-component regulatory system</keyword>
<evidence type="ECO:0000256" key="12">
    <source>
        <dbReference type="ARBA" id="ARBA00022989"/>
    </source>
</evidence>
<organism evidence="19 20">
    <name type="scientific">Sphingomonas naphthae</name>
    <dbReference type="NCBI Taxonomy" id="1813468"/>
    <lineage>
        <taxon>Bacteria</taxon>
        <taxon>Pseudomonadati</taxon>
        <taxon>Pseudomonadota</taxon>
        <taxon>Alphaproteobacteria</taxon>
        <taxon>Sphingomonadales</taxon>
        <taxon>Sphingomonadaceae</taxon>
        <taxon>Sphingomonas</taxon>
    </lineage>
</organism>
<feature type="compositionally biased region" description="Gly residues" evidence="15">
    <location>
        <begin position="142"/>
        <end position="191"/>
    </location>
</feature>
<evidence type="ECO:0000256" key="6">
    <source>
        <dbReference type="ARBA" id="ARBA00022553"/>
    </source>
</evidence>
<keyword evidence="6" id="KW-0597">Phosphoprotein</keyword>
<keyword evidence="7" id="KW-0808">Transferase</keyword>
<evidence type="ECO:0000256" key="9">
    <source>
        <dbReference type="ARBA" id="ARBA00022741"/>
    </source>
</evidence>
<name>A0ABY7TI99_9SPHN</name>
<keyword evidence="14 16" id="KW-0472">Membrane</keyword>
<evidence type="ECO:0000256" key="11">
    <source>
        <dbReference type="ARBA" id="ARBA00022840"/>
    </source>
</evidence>
<dbReference type="InterPro" id="IPR003660">
    <property type="entry name" value="HAMP_dom"/>
</dbReference>
<evidence type="ECO:0000256" key="5">
    <source>
        <dbReference type="ARBA" id="ARBA00022519"/>
    </source>
</evidence>